<dbReference type="PANTHER" id="PTHR43520">
    <property type="entry name" value="ATP7, ISOFORM B"/>
    <property type="match status" value="1"/>
</dbReference>
<accession>X0WJ97</accession>
<dbReference type="GO" id="GO:0005507">
    <property type="term" value="F:copper ion binding"/>
    <property type="evidence" value="ECO:0007669"/>
    <property type="project" value="TreeGrafter"/>
</dbReference>
<protein>
    <recommendedName>
        <fullName evidence="2">P-type Cu(+) transporter</fullName>
        <ecNumber evidence="2">7.2.2.8</ecNumber>
    </recommendedName>
</protein>
<dbReference type="InterPro" id="IPR023299">
    <property type="entry name" value="ATPase_P-typ_cyto_dom_N"/>
</dbReference>
<keyword evidence="5" id="KW-0479">Metal-binding</keyword>
<keyword evidence="12" id="KW-0406">Ion transport</keyword>
<evidence type="ECO:0000256" key="2">
    <source>
        <dbReference type="ARBA" id="ARBA00012517"/>
    </source>
</evidence>
<dbReference type="FunFam" id="3.40.50.1000:FF:000144">
    <property type="entry name" value="copper-transporting ATPase 1 isoform X2"/>
    <property type="match status" value="1"/>
</dbReference>
<keyword evidence="10 14" id="KW-1133">Transmembrane helix</keyword>
<name>X0WJ97_9ZZZZ</name>
<dbReference type="InterPro" id="IPR036412">
    <property type="entry name" value="HAD-like_sf"/>
</dbReference>
<organism evidence="15">
    <name type="scientific">marine sediment metagenome</name>
    <dbReference type="NCBI Taxonomy" id="412755"/>
    <lineage>
        <taxon>unclassified sequences</taxon>
        <taxon>metagenomes</taxon>
        <taxon>ecological metagenomes</taxon>
    </lineage>
</organism>
<dbReference type="SUPFAM" id="SSF56784">
    <property type="entry name" value="HAD-like"/>
    <property type="match status" value="1"/>
</dbReference>
<reference evidence="15" key="1">
    <citation type="journal article" date="2014" name="Front. Microbiol.">
        <title>High frequency of phylogenetically diverse reductive dehalogenase-homologous genes in deep subseafloor sedimentary metagenomes.</title>
        <authorList>
            <person name="Kawai M."/>
            <person name="Futagami T."/>
            <person name="Toyoda A."/>
            <person name="Takaki Y."/>
            <person name="Nishi S."/>
            <person name="Hori S."/>
            <person name="Arai W."/>
            <person name="Tsubouchi T."/>
            <person name="Morono Y."/>
            <person name="Uchiyama I."/>
            <person name="Ito T."/>
            <person name="Fujiyama A."/>
            <person name="Inagaki F."/>
            <person name="Takami H."/>
        </authorList>
    </citation>
    <scope>NUCLEOTIDE SEQUENCE</scope>
    <source>
        <strain evidence="15">Expedition CK06-06</strain>
    </source>
</reference>
<dbReference type="GO" id="GO:0005524">
    <property type="term" value="F:ATP binding"/>
    <property type="evidence" value="ECO:0007669"/>
    <property type="project" value="UniProtKB-KW"/>
</dbReference>
<evidence type="ECO:0000256" key="9">
    <source>
        <dbReference type="ARBA" id="ARBA00022967"/>
    </source>
</evidence>
<evidence type="ECO:0000256" key="7">
    <source>
        <dbReference type="ARBA" id="ARBA00022796"/>
    </source>
</evidence>
<dbReference type="PROSITE" id="PS00154">
    <property type="entry name" value="ATPASE_E1_E2"/>
    <property type="match status" value="1"/>
</dbReference>
<keyword evidence="11" id="KW-0186">Copper</keyword>
<evidence type="ECO:0000313" key="15">
    <source>
        <dbReference type="EMBL" id="GAG24568.1"/>
    </source>
</evidence>
<gene>
    <name evidence="15" type="ORF">S01H1_53492</name>
</gene>
<dbReference type="Pfam" id="PF00702">
    <property type="entry name" value="Hydrolase"/>
    <property type="match status" value="1"/>
</dbReference>
<dbReference type="GO" id="GO:0055070">
    <property type="term" value="P:copper ion homeostasis"/>
    <property type="evidence" value="ECO:0007669"/>
    <property type="project" value="TreeGrafter"/>
</dbReference>
<dbReference type="InterPro" id="IPR023214">
    <property type="entry name" value="HAD_sf"/>
</dbReference>
<dbReference type="InterPro" id="IPR001757">
    <property type="entry name" value="P_typ_ATPase"/>
</dbReference>
<evidence type="ECO:0000256" key="6">
    <source>
        <dbReference type="ARBA" id="ARBA00022741"/>
    </source>
</evidence>
<dbReference type="EMBL" id="BARS01034641">
    <property type="protein sequence ID" value="GAG24568.1"/>
    <property type="molecule type" value="Genomic_DNA"/>
</dbReference>
<keyword evidence="13 14" id="KW-0472">Membrane</keyword>
<evidence type="ECO:0000256" key="12">
    <source>
        <dbReference type="ARBA" id="ARBA00023065"/>
    </source>
</evidence>
<feature type="non-terminal residue" evidence="15">
    <location>
        <position position="1"/>
    </location>
</feature>
<dbReference type="NCBIfam" id="TIGR01494">
    <property type="entry name" value="ATPase_P-type"/>
    <property type="match status" value="1"/>
</dbReference>
<evidence type="ECO:0000256" key="5">
    <source>
        <dbReference type="ARBA" id="ARBA00022723"/>
    </source>
</evidence>
<keyword evidence="3" id="KW-0813">Transport</keyword>
<dbReference type="PANTHER" id="PTHR43520:SF8">
    <property type="entry name" value="P-TYPE CU(+) TRANSPORTER"/>
    <property type="match status" value="1"/>
</dbReference>
<evidence type="ECO:0000256" key="4">
    <source>
        <dbReference type="ARBA" id="ARBA00022692"/>
    </source>
</evidence>
<dbReference type="GO" id="GO:0012505">
    <property type="term" value="C:endomembrane system"/>
    <property type="evidence" value="ECO:0007669"/>
    <property type="project" value="UniProtKB-SubCell"/>
</dbReference>
<dbReference type="AlphaFoldDB" id="X0WJ97"/>
<keyword evidence="6" id="KW-0547">Nucleotide-binding</keyword>
<keyword evidence="4 14" id="KW-0812">Transmembrane</keyword>
<evidence type="ECO:0000256" key="13">
    <source>
        <dbReference type="ARBA" id="ARBA00023136"/>
    </source>
</evidence>
<dbReference type="GO" id="GO:0043682">
    <property type="term" value="F:P-type divalent copper transporter activity"/>
    <property type="evidence" value="ECO:0007669"/>
    <property type="project" value="TreeGrafter"/>
</dbReference>
<evidence type="ECO:0000256" key="3">
    <source>
        <dbReference type="ARBA" id="ARBA00022448"/>
    </source>
</evidence>
<dbReference type="SUPFAM" id="SSF81660">
    <property type="entry name" value="Metal cation-transporting ATPase, ATP-binding domain N"/>
    <property type="match status" value="1"/>
</dbReference>
<evidence type="ECO:0000256" key="14">
    <source>
        <dbReference type="SAM" id="Phobius"/>
    </source>
</evidence>
<sequence>RLADVIASYFVPAVIGIAVVTFVVWYFAGPAPALTFAILNFVAVLIIACPCALGLATPTAVIVGTGKGAEHGLLIRSAEMLERSHKIGTVLLDKTGTLTQGKPRVTDIISLPSSSREEVLRLAASAEHDSEHPLGEAIVRAASEEKLELSPASNFDAIPGHGVEALVEGKRLVLGNLRLMSEKSLSLEGVEEDAGRLRAEGKTVMLLGVEGRVTGIIALADTVKPNAKEAVDALHAMGIEVAMLTGDNRRTAEAIAMEL</sequence>
<proteinExistence type="predicted"/>
<feature type="transmembrane region" description="Helical" evidence="14">
    <location>
        <begin position="34"/>
        <end position="56"/>
    </location>
</feature>
<evidence type="ECO:0000256" key="10">
    <source>
        <dbReference type="ARBA" id="ARBA00022989"/>
    </source>
</evidence>
<dbReference type="InterPro" id="IPR023298">
    <property type="entry name" value="ATPase_P-typ_TM_dom_sf"/>
</dbReference>
<keyword evidence="9" id="KW-1278">Translocase</keyword>
<keyword evidence="7" id="KW-0187">Copper transport</keyword>
<dbReference type="GO" id="GO:0016020">
    <property type="term" value="C:membrane"/>
    <property type="evidence" value="ECO:0007669"/>
    <property type="project" value="InterPro"/>
</dbReference>
<dbReference type="SUPFAM" id="SSF81665">
    <property type="entry name" value="Calcium ATPase, transmembrane domain M"/>
    <property type="match status" value="1"/>
</dbReference>
<evidence type="ECO:0000256" key="11">
    <source>
        <dbReference type="ARBA" id="ARBA00023008"/>
    </source>
</evidence>
<comment type="caution">
    <text evidence="15">The sequence shown here is derived from an EMBL/GenBank/DDBJ whole genome shotgun (WGS) entry which is preliminary data.</text>
</comment>
<dbReference type="GO" id="GO:0140581">
    <property type="term" value="F:P-type monovalent copper transporter activity"/>
    <property type="evidence" value="ECO:0007669"/>
    <property type="project" value="UniProtKB-EC"/>
</dbReference>
<dbReference type="Gene3D" id="3.40.1110.10">
    <property type="entry name" value="Calcium-transporting ATPase, cytoplasmic domain N"/>
    <property type="match status" value="1"/>
</dbReference>
<feature type="non-terminal residue" evidence="15">
    <location>
        <position position="259"/>
    </location>
</feature>
<dbReference type="GO" id="GO:0016887">
    <property type="term" value="F:ATP hydrolysis activity"/>
    <property type="evidence" value="ECO:0007669"/>
    <property type="project" value="InterPro"/>
</dbReference>
<keyword evidence="8" id="KW-0067">ATP-binding</keyword>
<evidence type="ECO:0000256" key="1">
    <source>
        <dbReference type="ARBA" id="ARBA00004127"/>
    </source>
</evidence>
<feature type="transmembrane region" description="Helical" evidence="14">
    <location>
        <begin position="6"/>
        <end position="27"/>
    </location>
</feature>
<dbReference type="Gene3D" id="3.40.50.1000">
    <property type="entry name" value="HAD superfamily/HAD-like"/>
    <property type="match status" value="1"/>
</dbReference>
<comment type="subcellular location">
    <subcellularLocation>
        <location evidence="1">Endomembrane system</location>
        <topology evidence="1">Multi-pass membrane protein</topology>
    </subcellularLocation>
</comment>
<evidence type="ECO:0000256" key="8">
    <source>
        <dbReference type="ARBA" id="ARBA00022840"/>
    </source>
</evidence>
<dbReference type="InterPro" id="IPR018303">
    <property type="entry name" value="ATPase_P-typ_P_site"/>
</dbReference>
<dbReference type="EC" id="7.2.2.8" evidence="2"/>
<dbReference type="PRINTS" id="PR00119">
    <property type="entry name" value="CATATPASE"/>
</dbReference>